<gene>
    <name evidence="1" type="ORF">ACFFVD_08940</name>
</gene>
<name>A0ABV5JR92_9ACTN</name>
<keyword evidence="2" id="KW-1185">Reference proteome</keyword>
<evidence type="ECO:0000313" key="2">
    <source>
        <dbReference type="Proteomes" id="UP001589700"/>
    </source>
</evidence>
<reference evidence="1 2" key="1">
    <citation type="submission" date="2024-09" db="EMBL/GenBank/DDBJ databases">
        <authorList>
            <person name="Sun Q."/>
            <person name="Mori K."/>
        </authorList>
    </citation>
    <scope>NUCLEOTIDE SEQUENCE [LARGE SCALE GENOMIC DNA]</scope>
    <source>
        <strain evidence="1 2">CCM 7659</strain>
    </source>
</reference>
<comment type="caution">
    <text evidence="1">The sequence shown here is derived from an EMBL/GenBank/DDBJ whole genome shotgun (WGS) entry which is preliminary data.</text>
</comment>
<dbReference type="RefSeq" id="WP_182631258.1">
    <property type="nucleotide sequence ID" value="NZ_JAALDM010000041.1"/>
</dbReference>
<protein>
    <submittedName>
        <fullName evidence="1">Uncharacterized protein</fullName>
    </submittedName>
</protein>
<organism evidence="1 2">
    <name type="scientific">Dietzia aerolata</name>
    <dbReference type="NCBI Taxonomy" id="595984"/>
    <lineage>
        <taxon>Bacteria</taxon>
        <taxon>Bacillati</taxon>
        <taxon>Actinomycetota</taxon>
        <taxon>Actinomycetes</taxon>
        <taxon>Mycobacteriales</taxon>
        <taxon>Dietziaceae</taxon>
        <taxon>Dietzia</taxon>
    </lineage>
</organism>
<sequence length="126" mass="13793">MSSRRVLQIGMDPDVIDFSPWPGQSAEAVRARLDRAQADLRDAGFEITTCLLPDDATSAEAAVTNALSGERFDVIEVGAGLRTSNEYTLIFERVINVVVTHHPTARLCFNDSPETTLDAVRRGFAE</sequence>
<evidence type="ECO:0000313" key="1">
    <source>
        <dbReference type="EMBL" id="MFB9259927.1"/>
    </source>
</evidence>
<dbReference type="Proteomes" id="UP001589700">
    <property type="component" value="Unassembled WGS sequence"/>
</dbReference>
<proteinExistence type="predicted"/>
<dbReference type="EMBL" id="JBHMDY010000004">
    <property type="protein sequence ID" value="MFB9259927.1"/>
    <property type="molecule type" value="Genomic_DNA"/>
</dbReference>
<accession>A0ABV5JR92</accession>